<dbReference type="InterPro" id="IPR058714">
    <property type="entry name" value="LpqS"/>
</dbReference>
<keyword evidence="1" id="KW-0812">Transmembrane</keyword>
<dbReference type="RefSeq" id="WP_033090241.1">
    <property type="nucleotide sequence ID" value="NZ_BBYQ01000122.1"/>
</dbReference>
<dbReference type="EMBL" id="BBYQ01000122">
    <property type="protein sequence ID" value="GAP31653.1"/>
    <property type="molecule type" value="Genomic_DNA"/>
</dbReference>
<protein>
    <submittedName>
        <fullName evidence="3">Uncharacterized protein</fullName>
    </submittedName>
</protein>
<evidence type="ECO:0000313" key="2">
    <source>
        <dbReference type="EMBL" id="APA97113.1"/>
    </source>
</evidence>
<dbReference type="KEGG" id="nsr:NS506_03057"/>
<reference evidence="2 5" key="3">
    <citation type="submission" date="2016-10" db="EMBL/GenBank/DDBJ databases">
        <title>Genome sequence of Nocardia seriolae strain EM150506, isolated from Anguila japonica.</title>
        <authorList>
            <person name="Han H.-J."/>
        </authorList>
    </citation>
    <scope>NUCLEOTIDE SEQUENCE [LARGE SCALE GENOMIC DNA]</scope>
    <source>
        <strain evidence="2 5">EM150506</strain>
    </source>
</reference>
<evidence type="ECO:0000256" key="1">
    <source>
        <dbReference type="SAM" id="Phobius"/>
    </source>
</evidence>
<evidence type="ECO:0000313" key="3">
    <source>
        <dbReference type="EMBL" id="GAP31653.1"/>
    </source>
</evidence>
<evidence type="ECO:0000313" key="4">
    <source>
        <dbReference type="Proteomes" id="UP000037179"/>
    </source>
</evidence>
<feature type="transmembrane region" description="Helical" evidence="1">
    <location>
        <begin position="71"/>
        <end position="90"/>
    </location>
</feature>
<reference evidence="3 4" key="2">
    <citation type="journal article" date="2016" name="Genome Announc.">
        <title>Draft Genome Sequence of Erythromycin- and Oxytetracycline-Sensitive Nocardia seriolae Strain U-1 (NBRC 110359).</title>
        <authorList>
            <person name="Imajoh M."/>
            <person name="Sukeda M."/>
            <person name="Shimizu M."/>
            <person name="Yamane J."/>
            <person name="Ohnishi K."/>
            <person name="Oshima S."/>
        </authorList>
    </citation>
    <scope>NUCLEOTIDE SEQUENCE [LARGE SCALE GENOMIC DNA]</scope>
    <source>
        <strain evidence="3 4">U-1</strain>
    </source>
</reference>
<organism evidence="3 4">
    <name type="scientific">Nocardia seriolae</name>
    <dbReference type="NCBI Taxonomy" id="37332"/>
    <lineage>
        <taxon>Bacteria</taxon>
        <taxon>Bacillati</taxon>
        <taxon>Actinomycetota</taxon>
        <taxon>Actinomycetes</taxon>
        <taxon>Mycobacteriales</taxon>
        <taxon>Nocardiaceae</taxon>
        <taxon>Nocardia</taxon>
    </lineage>
</organism>
<accession>A0A0B8NBU7</accession>
<keyword evidence="4" id="KW-1185">Reference proteome</keyword>
<keyword evidence="1" id="KW-0472">Membrane</keyword>
<dbReference type="Pfam" id="PF26327">
    <property type="entry name" value="LpqS"/>
    <property type="match status" value="1"/>
</dbReference>
<gene>
    <name evidence="2" type="ORF">NS506_03057</name>
    <name evidence="3" type="ORF">NSK11_contig00122-0011</name>
</gene>
<dbReference type="Proteomes" id="UP000180166">
    <property type="component" value="Chromosome"/>
</dbReference>
<sequence>MRLTVVLLLVPMADCGLFGGERHGHSAPAAAATVIDPVPGSARVVADGHANLCAPHAVHCVLSAAPPAGGLPALPLLFLIAALILVLTPLSRAASAGVRGPPPDFVPVVGGRELLTRICIARR</sequence>
<name>A0A0B8NBU7_9NOCA</name>
<proteinExistence type="predicted"/>
<dbReference type="EMBL" id="CP017839">
    <property type="protein sequence ID" value="APA97113.1"/>
    <property type="molecule type" value="Genomic_DNA"/>
</dbReference>
<keyword evidence="1" id="KW-1133">Transmembrane helix</keyword>
<evidence type="ECO:0000313" key="5">
    <source>
        <dbReference type="Proteomes" id="UP000180166"/>
    </source>
</evidence>
<dbReference type="Proteomes" id="UP000037179">
    <property type="component" value="Unassembled WGS sequence"/>
</dbReference>
<dbReference type="AlphaFoldDB" id="A0A0B8NBU7"/>
<reference evidence="4" key="1">
    <citation type="submission" date="2015-07" db="EMBL/GenBank/DDBJ databases">
        <title>Nocardia seriolae U-1 whole genome shotgun sequence.</title>
        <authorList>
            <person name="Imajoh M."/>
            <person name="Fukumoto Y."/>
            <person name="Sukeda M."/>
            <person name="Yamane J."/>
            <person name="Yamasaki K."/>
            <person name="Shimizu M."/>
            <person name="Ohnishi K."/>
            <person name="Oshima S."/>
        </authorList>
    </citation>
    <scope>NUCLEOTIDE SEQUENCE [LARGE SCALE GENOMIC DNA]</scope>
    <source>
        <strain evidence="4">U-1</strain>
    </source>
</reference>